<evidence type="ECO:0000256" key="5">
    <source>
        <dbReference type="SAM" id="MobiDB-lite"/>
    </source>
</evidence>
<accession>A0AAD3CSC1</accession>
<feature type="active site" description="Proton acceptor" evidence="4">
    <location>
        <position position="582"/>
    </location>
</feature>
<reference evidence="9 10" key="1">
    <citation type="journal article" date="2021" name="Sci. Rep.">
        <title>The genome of the diatom Chaetoceros tenuissimus carries an ancient integrated fragment of an extant virus.</title>
        <authorList>
            <person name="Hongo Y."/>
            <person name="Kimura K."/>
            <person name="Takaki Y."/>
            <person name="Yoshida Y."/>
            <person name="Baba S."/>
            <person name="Kobayashi G."/>
            <person name="Nagasaki K."/>
            <person name="Hano T."/>
            <person name="Tomaru Y."/>
        </authorList>
    </citation>
    <scope>NUCLEOTIDE SEQUENCE [LARGE SCALE GENOMIC DNA]</scope>
    <source>
        <strain evidence="9 10">NIES-3715</strain>
    </source>
</reference>
<feature type="domain" description="SET" evidence="7">
    <location>
        <begin position="48"/>
        <end position="266"/>
    </location>
</feature>
<gene>
    <name evidence="9" type="ORF">CTEN210_07663</name>
</gene>
<dbReference type="InterPro" id="IPR030374">
    <property type="entry name" value="PABS"/>
</dbReference>
<comment type="similarity">
    <text evidence="1">Belongs to the spermidine/spermine synthase family.</text>
</comment>
<evidence type="ECO:0000256" key="2">
    <source>
        <dbReference type="ARBA" id="ARBA00022679"/>
    </source>
</evidence>
<evidence type="ECO:0000256" key="1">
    <source>
        <dbReference type="ARBA" id="ARBA00007867"/>
    </source>
</evidence>
<evidence type="ECO:0000259" key="8">
    <source>
        <dbReference type="PROSITE" id="PS51006"/>
    </source>
</evidence>
<dbReference type="PROSITE" id="PS50280">
    <property type="entry name" value="SET"/>
    <property type="match status" value="1"/>
</dbReference>
<organism evidence="9 10">
    <name type="scientific">Chaetoceros tenuissimus</name>
    <dbReference type="NCBI Taxonomy" id="426638"/>
    <lineage>
        <taxon>Eukaryota</taxon>
        <taxon>Sar</taxon>
        <taxon>Stramenopiles</taxon>
        <taxon>Ochrophyta</taxon>
        <taxon>Bacillariophyta</taxon>
        <taxon>Coscinodiscophyceae</taxon>
        <taxon>Chaetocerotophycidae</taxon>
        <taxon>Chaetocerotales</taxon>
        <taxon>Chaetocerotaceae</taxon>
        <taxon>Chaetoceros</taxon>
    </lineage>
</organism>
<name>A0AAD3CSC1_9STRA</name>
<keyword evidence="2 4" id="KW-0808">Transferase</keyword>
<dbReference type="Gene3D" id="3.90.1410.10">
    <property type="entry name" value="set domain protein methyltransferase, domain 1"/>
    <property type="match status" value="1"/>
</dbReference>
<protein>
    <recommendedName>
        <fullName evidence="11">SET domain-containing protein</fullName>
    </recommendedName>
</protein>
<dbReference type="Pfam" id="PF00856">
    <property type="entry name" value="SET"/>
    <property type="match status" value="1"/>
</dbReference>
<evidence type="ECO:0008006" key="11">
    <source>
        <dbReference type="Google" id="ProtNLM"/>
    </source>
</evidence>
<dbReference type="PANTHER" id="PTHR43317:SF1">
    <property type="entry name" value="THERMOSPERMINE SYNTHASE ACAULIS5"/>
    <property type="match status" value="1"/>
</dbReference>
<evidence type="ECO:0000313" key="9">
    <source>
        <dbReference type="EMBL" id="GFH51187.1"/>
    </source>
</evidence>
<feature type="signal peptide" evidence="6">
    <location>
        <begin position="1"/>
        <end position="23"/>
    </location>
</feature>
<dbReference type="GO" id="GO:0010487">
    <property type="term" value="F:thermospermine synthase activity"/>
    <property type="evidence" value="ECO:0007669"/>
    <property type="project" value="TreeGrafter"/>
</dbReference>
<dbReference type="InterPro" id="IPR046341">
    <property type="entry name" value="SET_dom_sf"/>
</dbReference>
<dbReference type="AlphaFoldDB" id="A0AAD3CSC1"/>
<dbReference type="PANTHER" id="PTHR43317">
    <property type="entry name" value="THERMOSPERMINE SYNTHASE ACAULIS5"/>
    <property type="match status" value="1"/>
</dbReference>
<dbReference type="PROSITE" id="PS51006">
    <property type="entry name" value="PABS_2"/>
    <property type="match status" value="1"/>
</dbReference>
<evidence type="ECO:0000259" key="7">
    <source>
        <dbReference type="PROSITE" id="PS50280"/>
    </source>
</evidence>
<evidence type="ECO:0000256" key="4">
    <source>
        <dbReference type="PROSITE-ProRule" id="PRU00354"/>
    </source>
</evidence>
<feature type="domain" description="PABS" evidence="8">
    <location>
        <begin position="421"/>
        <end position="613"/>
    </location>
</feature>
<dbReference type="EMBL" id="BLLK01000045">
    <property type="protein sequence ID" value="GFH51187.1"/>
    <property type="molecule type" value="Genomic_DNA"/>
</dbReference>
<keyword evidence="3 4" id="KW-0620">Polyamine biosynthesis</keyword>
<proteinExistence type="inferred from homology"/>
<sequence>MRLGQAITVLTAVATFGLSGVNAEADKAQYHNEALFKWVKSSNGFIHPSLEMRRADPSDSTSMFGLFATGDIKEDTQLFNIPSKLVMKDPTGAEIEAMQCGLVYELIDHLKKKDESEFAPYVNYLLDTQPAGQLPSAWSDAGRELFMQILGHEGFTMEEAKASLPETGELDLENTLAPGYPIGWIENEWYGLCDGPEGELEEYAAMIVIQRAWDNILIPLYDMVNHRNGKWLNTKSDESGVHSGKGVNVLALRDIKKGEQIYSTYNMCEDCGGRVKTYGTAEILRDYGFVEEYPQTWIFQDIDADFRIDTKGIDDDGETIYEITEWINGEPDEQDLVDLKAKLEEVEYGIKLLGTKEDHPDVSEYEYAMMVEYMEAMKTAFTVASEWEDSEKMCVVDGSCSVTLDRYTDLDVEYNTSIEPGYMDSSCDLQRHFHKYDDGTYLDLESYKSQYQTITFMYTADNNAACMDLDDTVQICDDYRPHYHEYAVHTAARFLPKNGLKRALFVGGGDSMLLHELLKYESIELIVGLELDQKVTRGSYKHFGTQPHFDDDRVEWWFGDATKSLMMIPKEYFASFDLVLVDLSETVMSFKVSDELDIFEALTLLVKPDGIFVKNEVYFDVFKEIFPYTALMRWYDVPVVCAQVMVMGSRTIDFMKQEMIEQDAEKLIVKDLKDTEDEYEIVHHYSRNMNIVDKYCGHKRDDSKQTDSPGIAMLVEVDEEVDVDISIEAVEKALQKNFNVIKSVRSDMDEFSVITTILKEGYITLRLLPKKKYAGFDIHLWGSFTKHETALNDMLGVLNVSKSNTSSYRLIAGGMFGVDTWKEDNALRGPQFSEICEIMKDSVPTPDKKPGRSDASDVMDGINTGLSLLNKKNLKIAVLVGNGESAPSSYENASEIVEIGCESMLGFNEFGKFAKDNLQSCETHLFKFLKQSAHEKKFDAMVISESAEKMTSSVLLALLSTQGTKFVDSVFSKNSLIFAASTDGSGNWKKNFMKHFADEVFIDEPAAFAEVLLQNTSKGGQVDLYIVNDDDEYFVQKLNAKVTEINNDETSIQAIFNGVSGGAWLFQDEFVPSTPFTPDDFNQIPSLTQWDQQSPIGHQIILQFEANGAISKEVTPESLKKAIIMSMDMIEENSVTTDSIEVYADLGEGLLLTTFWSHGTLSVLYDGKTHIDVNILTLDENVKAGDILQKTISNTIKPFKIRLRDEQPRGNGRTVAYQRDLNDTPKPRWAPKTS</sequence>
<dbReference type="SUPFAM" id="SSF82199">
    <property type="entry name" value="SET domain"/>
    <property type="match status" value="1"/>
</dbReference>
<feature type="region of interest" description="Disordered" evidence="5">
    <location>
        <begin position="1211"/>
        <end position="1234"/>
    </location>
</feature>
<evidence type="ECO:0000256" key="3">
    <source>
        <dbReference type="ARBA" id="ARBA00023115"/>
    </source>
</evidence>
<dbReference type="Gene3D" id="3.40.50.150">
    <property type="entry name" value="Vaccinia Virus protein VP39"/>
    <property type="match status" value="1"/>
</dbReference>
<dbReference type="Proteomes" id="UP001054902">
    <property type="component" value="Unassembled WGS sequence"/>
</dbReference>
<evidence type="ECO:0000256" key="6">
    <source>
        <dbReference type="SAM" id="SignalP"/>
    </source>
</evidence>
<dbReference type="InterPro" id="IPR029063">
    <property type="entry name" value="SAM-dependent_MTases_sf"/>
</dbReference>
<dbReference type="Pfam" id="PF01564">
    <property type="entry name" value="Spermine_synth"/>
    <property type="match status" value="1"/>
</dbReference>
<dbReference type="InterPro" id="IPR001214">
    <property type="entry name" value="SET_dom"/>
</dbReference>
<dbReference type="GO" id="GO:0006596">
    <property type="term" value="P:polyamine biosynthetic process"/>
    <property type="evidence" value="ECO:0007669"/>
    <property type="project" value="UniProtKB-UniRule"/>
</dbReference>
<feature type="chain" id="PRO_5042296900" description="SET domain-containing protein" evidence="6">
    <location>
        <begin position="24"/>
        <end position="1234"/>
    </location>
</feature>
<comment type="caution">
    <text evidence="9">The sequence shown here is derived from an EMBL/GenBank/DDBJ whole genome shotgun (WGS) entry which is preliminary data.</text>
</comment>
<dbReference type="CDD" id="cd10527">
    <property type="entry name" value="SET_LSMT"/>
    <property type="match status" value="1"/>
</dbReference>
<dbReference type="SUPFAM" id="SSF53335">
    <property type="entry name" value="S-adenosyl-L-methionine-dependent methyltransferases"/>
    <property type="match status" value="1"/>
</dbReference>
<keyword evidence="6" id="KW-0732">Signal</keyword>
<keyword evidence="10" id="KW-1185">Reference proteome</keyword>
<evidence type="ECO:0000313" key="10">
    <source>
        <dbReference type="Proteomes" id="UP001054902"/>
    </source>
</evidence>